<dbReference type="GO" id="GO:0046872">
    <property type="term" value="F:metal ion binding"/>
    <property type="evidence" value="ECO:0007669"/>
    <property type="project" value="UniProtKB-UniRule"/>
</dbReference>
<comment type="subunit">
    <text evidence="4">Homodimer; disulfide-linked.</text>
</comment>
<evidence type="ECO:0000256" key="15">
    <source>
        <dbReference type="ARBA" id="ARBA00023128"/>
    </source>
</evidence>
<keyword evidence="7 18" id="KW-0812">Transmembrane</keyword>
<keyword evidence="6 18" id="KW-0679">Respiratory chain</keyword>
<dbReference type="GO" id="GO:0102721">
    <property type="term" value="F:ubiquinol:oxygen oxidoreductase activity"/>
    <property type="evidence" value="ECO:0007669"/>
    <property type="project" value="UniProtKB-EC"/>
</dbReference>
<keyword evidence="15" id="KW-0496">Mitochondrion</keyword>
<evidence type="ECO:0000256" key="11">
    <source>
        <dbReference type="ARBA" id="ARBA00022982"/>
    </source>
</evidence>
<evidence type="ECO:0000256" key="3">
    <source>
        <dbReference type="ARBA" id="ARBA00008388"/>
    </source>
</evidence>
<dbReference type="Pfam" id="PF01786">
    <property type="entry name" value="AOX"/>
    <property type="match status" value="1"/>
</dbReference>
<dbReference type="InterPro" id="IPR002680">
    <property type="entry name" value="AOX"/>
</dbReference>
<keyword evidence="10" id="KW-0809">Transit peptide</keyword>
<dbReference type="AlphaFoldDB" id="A0AAW1SDC4"/>
<accession>A0AAW1SDC4</accession>
<dbReference type="PANTHER" id="PTHR31803:SF3">
    <property type="entry name" value="ALTERNATIVE OXIDASE"/>
    <property type="match status" value="1"/>
</dbReference>
<comment type="subcellular location">
    <subcellularLocation>
        <location evidence="2">Mitochondrion inner membrane</location>
    </subcellularLocation>
</comment>
<keyword evidence="22" id="KW-1185">Reference proteome</keyword>
<evidence type="ECO:0000256" key="10">
    <source>
        <dbReference type="ARBA" id="ARBA00022946"/>
    </source>
</evidence>
<comment type="catalytic activity">
    <reaction evidence="1 18">
        <text>2 a ubiquinol + O2 = 2 a ubiquinone + 2 H2O</text>
        <dbReference type="Rhea" id="RHEA:30255"/>
        <dbReference type="Rhea" id="RHEA-COMP:9565"/>
        <dbReference type="Rhea" id="RHEA-COMP:9566"/>
        <dbReference type="ChEBI" id="CHEBI:15377"/>
        <dbReference type="ChEBI" id="CHEBI:15379"/>
        <dbReference type="ChEBI" id="CHEBI:16389"/>
        <dbReference type="ChEBI" id="CHEBI:17976"/>
        <dbReference type="EC" id="1.10.3.11"/>
    </reaction>
</comment>
<keyword evidence="11 18" id="KW-0249">Electron transport</keyword>
<dbReference type="InterPro" id="IPR038659">
    <property type="entry name" value="AOX_sf"/>
</dbReference>
<evidence type="ECO:0000256" key="17">
    <source>
        <dbReference type="ARBA" id="ARBA00025285"/>
    </source>
</evidence>
<evidence type="ECO:0000256" key="18">
    <source>
        <dbReference type="RuleBase" id="RU003779"/>
    </source>
</evidence>
<sequence length="338" mass="37754">MLAKRCCGSAPGAGLASELQRLTFLPVSVRTLHGSAAAAQQPAEDVSGKEKPTAAEPQVRHDAGDEGARKNYDEGYIAPHPGSTNTQGHEVSADGSYMLMHPVYTKEYVLSIAPRHKKPASAMEWTGYWTVTAMRKSFDLATGYRPDRWMSAPKWLTRILFLETVAGVPGMVGGMLRHMRSLRTMKRDHGWIHTLLEEAENERMHLLTFLSLKNKNNLFFRTMVIGGQGVFFALYMLFYSLSARHCHAFVGYLEEEAVKTYTHLLKQIDAGELPEWAEKEAPVIARNYWKLPPNATLRDVILAVRADEACHSHVNHTFSQLKLTDDNPFSGKGSELVA</sequence>
<evidence type="ECO:0000256" key="7">
    <source>
        <dbReference type="ARBA" id="ARBA00022692"/>
    </source>
</evidence>
<evidence type="ECO:0000256" key="9">
    <source>
        <dbReference type="ARBA" id="ARBA00022792"/>
    </source>
</evidence>
<protein>
    <recommendedName>
        <fullName evidence="18">Ubiquinol oxidase</fullName>
        <ecNumber evidence="18">1.10.3.11</ecNumber>
    </recommendedName>
</protein>
<evidence type="ECO:0000256" key="5">
    <source>
        <dbReference type="ARBA" id="ARBA00022448"/>
    </source>
</evidence>
<dbReference type="GO" id="GO:0098803">
    <property type="term" value="C:respiratory chain complex"/>
    <property type="evidence" value="ECO:0007669"/>
    <property type="project" value="UniProtKB-UniRule"/>
</dbReference>
<dbReference type="GO" id="GO:0009916">
    <property type="term" value="F:alternative oxidase activity"/>
    <property type="evidence" value="ECO:0007669"/>
    <property type="project" value="UniProtKB-UniRule"/>
</dbReference>
<evidence type="ECO:0000256" key="19">
    <source>
        <dbReference type="SAM" id="MobiDB-lite"/>
    </source>
</evidence>
<keyword evidence="14 18" id="KW-0408">Iron</keyword>
<evidence type="ECO:0000256" key="8">
    <source>
        <dbReference type="ARBA" id="ARBA00022723"/>
    </source>
</evidence>
<feature type="compositionally biased region" description="Basic and acidic residues" evidence="19">
    <location>
        <begin position="46"/>
        <end position="71"/>
    </location>
</feature>
<dbReference type="GO" id="GO:0005743">
    <property type="term" value="C:mitochondrial inner membrane"/>
    <property type="evidence" value="ECO:0007669"/>
    <property type="project" value="UniProtKB-SubCell"/>
</dbReference>
<evidence type="ECO:0000313" key="21">
    <source>
        <dbReference type="EMBL" id="KAK9843677.1"/>
    </source>
</evidence>
<gene>
    <name evidence="21" type="ORF">WJX81_002011</name>
</gene>
<evidence type="ECO:0000256" key="1">
    <source>
        <dbReference type="ARBA" id="ARBA00001192"/>
    </source>
</evidence>
<evidence type="ECO:0000256" key="12">
    <source>
        <dbReference type="ARBA" id="ARBA00022989"/>
    </source>
</evidence>
<dbReference type="PANTHER" id="PTHR31803">
    <property type="entry name" value="ALTERNATIVE OXIDASE"/>
    <property type="match status" value="1"/>
</dbReference>
<evidence type="ECO:0000256" key="4">
    <source>
        <dbReference type="ARBA" id="ARBA00011748"/>
    </source>
</evidence>
<proteinExistence type="inferred from homology"/>
<comment type="similarity">
    <text evidence="3 18">Belongs to the alternative oxidase family.</text>
</comment>
<reference evidence="21 22" key="1">
    <citation type="journal article" date="2024" name="Nat. Commun.">
        <title>Phylogenomics reveals the evolutionary origins of lichenization in chlorophyte algae.</title>
        <authorList>
            <person name="Puginier C."/>
            <person name="Libourel C."/>
            <person name="Otte J."/>
            <person name="Skaloud P."/>
            <person name="Haon M."/>
            <person name="Grisel S."/>
            <person name="Petersen M."/>
            <person name="Berrin J.G."/>
            <person name="Delaux P.M."/>
            <person name="Dal Grande F."/>
            <person name="Keller J."/>
        </authorList>
    </citation>
    <scope>NUCLEOTIDE SEQUENCE [LARGE SCALE GENOMIC DNA]</scope>
    <source>
        <strain evidence="21 22">SAG 245.80</strain>
    </source>
</reference>
<evidence type="ECO:0000256" key="2">
    <source>
        <dbReference type="ARBA" id="ARBA00004273"/>
    </source>
</evidence>
<feature type="region of interest" description="Disordered" evidence="19">
    <location>
        <begin position="35"/>
        <end position="71"/>
    </location>
</feature>
<keyword evidence="12 20" id="KW-1133">Transmembrane helix</keyword>
<evidence type="ECO:0000313" key="22">
    <source>
        <dbReference type="Proteomes" id="UP001445335"/>
    </source>
</evidence>
<evidence type="ECO:0000256" key="6">
    <source>
        <dbReference type="ARBA" id="ARBA00022660"/>
    </source>
</evidence>
<evidence type="ECO:0000256" key="20">
    <source>
        <dbReference type="SAM" id="Phobius"/>
    </source>
</evidence>
<evidence type="ECO:0000256" key="16">
    <source>
        <dbReference type="ARBA" id="ARBA00023136"/>
    </source>
</evidence>
<evidence type="ECO:0000256" key="13">
    <source>
        <dbReference type="ARBA" id="ARBA00023002"/>
    </source>
</evidence>
<keyword evidence="16 18" id="KW-0472">Membrane</keyword>
<dbReference type="Gene3D" id="1.20.1260.140">
    <property type="entry name" value="Alternative oxidase"/>
    <property type="match status" value="1"/>
</dbReference>
<keyword evidence="9" id="KW-0999">Mitochondrion inner membrane</keyword>
<dbReference type="FunFam" id="1.20.1260.140:FF:000002">
    <property type="entry name" value="Alternative oxidase"/>
    <property type="match status" value="1"/>
</dbReference>
<feature type="transmembrane region" description="Helical" evidence="20">
    <location>
        <begin position="155"/>
        <end position="176"/>
    </location>
</feature>
<evidence type="ECO:0000256" key="14">
    <source>
        <dbReference type="ARBA" id="ARBA00023004"/>
    </source>
</evidence>
<comment type="function">
    <text evidence="17">Catalyzes cyanide-resistant oxygen consumption. May increase respiration when the cytochrome respiratory pathway is restricted, or in response to low temperatures.</text>
</comment>
<keyword evidence="8 18" id="KW-0479">Metal-binding</keyword>
<dbReference type="Proteomes" id="UP001445335">
    <property type="component" value="Unassembled WGS sequence"/>
</dbReference>
<dbReference type="EC" id="1.10.3.11" evidence="18"/>
<comment type="cofactor">
    <cofactor evidence="18">
        <name>Fe cation</name>
        <dbReference type="ChEBI" id="CHEBI:24875"/>
    </cofactor>
    <text evidence="18">Binds 2 iron ions per subunit.</text>
</comment>
<name>A0AAW1SDC4_9CHLO</name>
<feature type="transmembrane region" description="Helical" evidence="20">
    <location>
        <begin position="218"/>
        <end position="238"/>
    </location>
</feature>
<dbReference type="CDD" id="cd01053">
    <property type="entry name" value="AOX"/>
    <property type="match status" value="1"/>
</dbReference>
<organism evidence="21 22">
    <name type="scientific">Elliptochloris bilobata</name>
    <dbReference type="NCBI Taxonomy" id="381761"/>
    <lineage>
        <taxon>Eukaryota</taxon>
        <taxon>Viridiplantae</taxon>
        <taxon>Chlorophyta</taxon>
        <taxon>core chlorophytes</taxon>
        <taxon>Trebouxiophyceae</taxon>
        <taxon>Trebouxiophyceae incertae sedis</taxon>
        <taxon>Elliptochloris clade</taxon>
        <taxon>Elliptochloris</taxon>
    </lineage>
</organism>
<dbReference type="EMBL" id="JALJOU010000005">
    <property type="protein sequence ID" value="KAK9843677.1"/>
    <property type="molecule type" value="Genomic_DNA"/>
</dbReference>
<dbReference type="GO" id="GO:0010230">
    <property type="term" value="P:alternative respiration"/>
    <property type="evidence" value="ECO:0007669"/>
    <property type="project" value="TreeGrafter"/>
</dbReference>
<comment type="caution">
    <text evidence="21">The sequence shown here is derived from an EMBL/GenBank/DDBJ whole genome shotgun (WGS) entry which is preliminary data.</text>
</comment>
<dbReference type="GO" id="GO:0106292">
    <property type="term" value="F:superoxide-generating NADPH oxidase activity"/>
    <property type="evidence" value="ECO:0007669"/>
    <property type="project" value="UniProtKB-ARBA"/>
</dbReference>
<keyword evidence="5" id="KW-0813">Transport</keyword>
<keyword evidence="13 18" id="KW-0560">Oxidoreductase</keyword>